<dbReference type="RefSeq" id="WP_074029916.1">
    <property type="nucleotide sequence ID" value="NZ_JAVIGA010000009.1"/>
</dbReference>
<reference evidence="1" key="1">
    <citation type="submission" date="2023-08" db="EMBL/GenBank/DDBJ databases">
        <title>The Comparative Genomic Analysis of Yersiniaceae from Polar Regions.</title>
        <authorList>
            <person name="Goncharov A."/>
            <person name="Aslanov B."/>
            <person name="Kolodzhieva V."/>
            <person name="Azarov D."/>
            <person name="Mochov A."/>
            <person name="Lebedeva E."/>
        </authorList>
    </citation>
    <scope>NUCLEOTIDE SEQUENCE</scope>
    <source>
        <strain evidence="1">Vf</strain>
    </source>
</reference>
<dbReference type="EMBL" id="JAVIGA010000009">
    <property type="protein sequence ID" value="MDQ9126931.1"/>
    <property type="molecule type" value="Genomic_DNA"/>
</dbReference>
<accession>A0AAJ1YC63</accession>
<dbReference type="AlphaFoldDB" id="A0AAJ1YC63"/>
<dbReference type="Pfam" id="PF10963">
    <property type="entry name" value="Phage_TAC_10"/>
    <property type="match status" value="1"/>
</dbReference>
<proteinExistence type="predicted"/>
<organism evidence="1 2">
    <name type="scientific">Serratia fonticola</name>
    <dbReference type="NCBI Taxonomy" id="47917"/>
    <lineage>
        <taxon>Bacteria</taxon>
        <taxon>Pseudomonadati</taxon>
        <taxon>Pseudomonadota</taxon>
        <taxon>Gammaproteobacteria</taxon>
        <taxon>Enterobacterales</taxon>
        <taxon>Yersiniaceae</taxon>
        <taxon>Serratia</taxon>
    </lineage>
</organism>
<comment type="caution">
    <text evidence="1">The sequence shown here is derived from an EMBL/GenBank/DDBJ whole genome shotgun (WGS) entry which is preliminary data.</text>
</comment>
<protein>
    <submittedName>
        <fullName evidence="1">Phage tail assembly chaperone</fullName>
    </submittedName>
</protein>
<sequence>MSKENSSIITLTIGTTDVQFQPELVAYNKFLNEATRATDLIGTVRTYLLRIVVPESRDALSDLMLQPGMATQIAEVVNNQYAPKADIQVKQ</sequence>
<evidence type="ECO:0000313" key="2">
    <source>
        <dbReference type="Proteomes" id="UP001224622"/>
    </source>
</evidence>
<gene>
    <name evidence="1" type="ORF">RDT67_10865</name>
</gene>
<name>A0AAJ1YC63_SERFO</name>
<dbReference type="Proteomes" id="UP001224622">
    <property type="component" value="Unassembled WGS sequence"/>
</dbReference>
<evidence type="ECO:0000313" key="1">
    <source>
        <dbReference type="EMBL" id="MDQ9126931.1"/>
    </source>
</evidence>
<dbReference type="InterPro" id="IPR024406">
    <property type="entry name" value="TAC-10"/>
</dbReference>